<organism evidence="2 3">
    <name type="scientific">Dillenia turbinata</name>
    <dbReference type="NCBI Taxonomy" id="194707"/>
    <lineage>
        <taxon>Eukaryota</taxon>
        <taxon>Viridiplantae</taxon>
        <taxon>Streptophyta</taxon>
        <taxon>Embryophyta</taxon>
        <taxon>Tracheophyta</taxon>
        <taxon>Spermatophyta</taxon>
        <taxon>Magnoliopsida</taxon>
        <taxon>eudicotyledons</taxon>
        <taxon>Gunneridae</taxon>
        <taxon>Pentapetalae</taxon>
        <taxon>Dilleniales</taxon>
        <taxon>Dilleniaceae</taxon>
        <taxon>Dillenia</taxon>
    </lineage>
</organism>
<dbReference type="SMART" id="SM00367">
    <property type="entry name" value="LRR_CC"/>
    <property type="match status" value="10"/>
</dbReference>
<accession>A0AAN8UGZ6</accession>
<gene>
    <name evidence="2" type="ORF">RJ641_021175</name>
</gene>
<dbReference type="Proteomes" id="UP001370490">
    <property type="component" value="Unassembled WGS sequence"/>
</dbReference>
<dbReference type="Gene3D" id="3.80.10.10">
    <property type="entry name" value="Ribonuclease Inhibitor"/>
    <property type="match status" value="2"/>
</dbReference>
<protein>
    <submittedName>
        <fullName evidence="2">Leucine-rich repeat</fullName>
    </submittedName>
</protein>
<evidence type="ECO:0000313" key="3">
    <source>
        <dbReference type="Proteomes" id="UP001370490"/>
    </source>
</evidence>
<feature type="domain" description="F-box/LRR-repeat protein 15-like leucin rich repeat" evidence="1">
    <location>
        <begin position="1"/>
        <end position="79"/>
    </location>
</feature>
<dbReference type="GO" id="GO:0031146">
    <property type="term" value="P:SCF-dependent proteasomal ubiquitin-dependent protein catabolic process"/>
    <property type="evidence" value="ECO:0007669"/>
    <property type="project" value="TreeGrafter"/>
</dbReference>
<dbReference type="InterPro" id="IPR032675">
    <property type="entry name" value="LRR_dom_sf"/>
</dbReference>
<evidence type="ECO:0000313" key="2">
    <source>
        <dbReference type="EMBL" id="KAK6913854.1"/>
    </source>
</evidence>
<proteinExistence type="predicted"/>
<keyword evidence="3" id="KW-1185">Reference proteome</keyword>
<dbReference type="AlphaFoldDB" id="A0AAN8UGZ6"/>
<feature type="domain" description="F-box/LRR-repeat protein 15-like leucin rich repeat" evidence="1">
    <location>
        <begin position="82"/>
        <end position="302"/>
    </location>
</feature>
<dbReference type="PANTHER" id="PTHR13318">
    <property type="entry name" value="PARTNER OF PAIRED, ISOFORM B-RELATED"/>
    <property type="match status" value="1"/>
</dbReference>
<dbReference type="InterPro" id="IPR006553">
    <property type="entry name" value="Leu-rich_rpt_Cys-con_subtyp"/>
</dbReference>
<dbReference type="EMBL" id="JBAMMX010000026">
    <property type="protein sequence ID" value="KAK6913854.1"/>
    <property type="molecule type" value="Genomic_DNA"/>
</dbReference>
<comment type="caution">
    <text evidence="2">The sequence shown here is derived from an EMBL/GenBank/DDBJ whole genome shotgun (WGS) entry which is preliminary data.</text>
</comment>
<dbReference type="FunFam" id="3.80.10.10:FF:000663">
    <property type="entry name" value="F-box/LRR-repeat protein 4"/>
    <property type="match status" value="1"/>
</dbReference>
<dbReference type="SUPFAM" id="SSF52047">
    <property type="entry name" value="RNI-like"/>
    <property type="match status" value="2"/>
</dbReference>
<name>A0AAN8UGZ6_9MAGN</name>
<dbReference type="PANTHER" id="PTHR13318:SF41">
    <property type="entry name" value="F-BOX_LRR-REPEAT PROTEIN 4"/>
    <property type="match status" value="1"/>
</dbReference>
<reference evidence="2 3" key="1">
    <citation type="submission" date="2023-12" db="EMBL/GenBank/DDBJ databases">
        <title>A high-quality genome assembly for Dillenia turbinata (Dilleniales).</title>
        <authorList>
            <person name="Chanderbali A."/>
        </authorList>
    </citation>
    <scope>NUCLEOTIDE SEQUENCE [LARGE SCALE GENOMIC DNA]</scope>
    <source>
        <strain evidence="2">LSX21</strain>
        <tissue evidence="2">Leaf</tissue>
    </source>
</reference>
<sequence length="330" mass="35195">GCYVGDQGLAAVGECCKQLEELNLRFCEGLTDGGLTELACSGGKSLKALSIAACARITDVSLKAVGSHCKSLESLSLDSDCINNEGIVAVAEGCPLLKVLKLQCINEGIVAVAEGCPLLKVLKLQRINVTDEALKALGVSYLSLELLALYSFQKFTDKSLYAIAKGCKNLKNLTLSDCYFLSDRGLDAVAVGCTELSHLEFNGCHNIGTLGLESIGRSCMHLSELALFYCQRIGNSALLEVGRGCKFLQALYLVDCSNIGDDAICGTARGCRNLKRLHVRRCYEIGNKAGVATVISGCANIKKVLVEKWKVSERTKGRAGAILTNLSVDL</sequence>
<dbReference type="Pfam" id="PF25372">
    <property type="entry name" value="DUF7885"/>
    <property type="match status" value="2"/>
</dbReference>
<evidence type="ECO:0000259" key="1">
    <source>
        <dbReference type="Pfam" id="PF25372"/>
    </source>
</evidence>
<dbReference type="InterPro" id="IPR057207">
    <property type="entry name" value="FBXL15_LRR"/>
</dbReference>
<dbReference type="GO" id="GO:0019005">
    <property type="term" value="C:SCF ubiquitin ligase complex"/>
    <property type="evidence" value="ECO:0007669"/>
    <property type="project" value="TreeGrafter"/>
</dbReference>
<feature type="non-terminal residue" evidence="2">
    <location>
        <position position="1"/>
    </location>
</feature>